<evidence type="ECO:0000313" key="3">
    <source>
        <dbReference type="Proteomes" id="UP000008493"/>
    </source>
</evidence>
<feature type="compositionally biased region" description="Basic and acidic residues" evidence="1">
    <location>
        <begin position="615"/>
        <end position="632"/>
    </location>
</feature>
<dbReference type="OrthoDB" id="3247418at2759"/>
<accession>K5WHU9</accession>
<organism evidence="2 3">
    <name type="scientific">Agaricus bisporus var. burnettii (strain JB137-S8 / ATCC MYA-4627 / FGSC 10392)</name>
    <name type="common">White button mushroom</name>
    <dbReference type="NCBI Taxonomy" id="597362"/>
    <lineage>
        <taxon>Eukaryota</taxon>
        <taxon>Fungi</taxon>
        <taxon>Dikarya</taxon>
        <taxon>Basidiomycota</taxon>
        <taxon>Agaricomycotina</taxon>
        <taxon>Agaricomycetes</taxon>
        <taxon>Agaricomycetidae</taxon>
        <taxon>Agaricales</taxon>
        <taxon>Agaricineae</taxon>
        <taxon>Agaricaceae</taxon>
        <taxon>Agaricus</taxon>
    </lineage>
</organism>
<proteinExistence type="predicted"/>
<dbReference type="EMBL" id="JH971426">
    <property type="protein sequence ID" value="EKM74856.1"/>
    <property type="molecule type" value="Genomic_DNA"/>
</dbReference>
<dbReference type="RefSeq" id="XP_007334527.1">
    <property type="nucleotide sequence ID" value="XM_007334465.1"/>
</dbReference>
<name>K5WHU9_AGABU</name>
<dbReference type="PANTHER" id="PTHR46579:SF1">
    <property type="entry name" value="F5_8 TYPE C DOMAIN-CONTAINING PROTEIN"/>
    <property type="match status" value="1"/>
</dbReference>
<dbReference type="InParanoid" id="K5WHU9"/>
<keyword evidence="3" id="KW-1185">Reference proteome</keyword>
<dbReference type="eggNOG" id="ENOG502SMI2">
    <property type="taxonomic scope" value="Eukaryota"/>
</dbReference>
<dbReference type="GeneID" id="18832630"/>
<evidence type="ECO:0000313" key="2">
    <source>
        <dbReference type="EMBL" id="EKM74856.1"/>
    </source>
</evidence>
<protein>
    <submittedName>
        <fullName evidence="2">Uncharacterized protein</fullName>
    </submittedName>
</protein>
<feature type="compositionally biased region" description="Polar residues" evidence="1">
    <location>
        <begin position="8"/>
        <end position="17"/>
    </location>
</feature>
<dbReference type="AlphaFoldDB" id="K5WHU9"/>
<feature type="region of interest" description="Disordered" evidence="1">
    <location>
        <begin position="1"/>
        <end position="20"/>
    </location>
</feature>
<evidence type="ECO:0000256" key="1">
    <source>
        <dbReference type="SAM" id="MobiDB-lite"/>
    </source>
</evidence>
<dbReference type="STRING" id="597362.K5WHU9"/>
<sequence>MTEHSIQHQHQTPSQQLDAIESSLSSHSLSRLYQILQKHELRFIALPSASTAPEALPPPGVLQLDPYFHKNRTAIDHEEMLGRHSRSIATLSNVPNKEVWSRVETCAARIKAEMQFFLNWKSKMWKRQLLMASEVLTVDPGIYMDSPFKSLPSTVALTHLTVVSTHYLSGLSYKDSDYLLSALTLQSQISSPKRPPPIPVSARTIIEQLNLSPKTAVFACCPHCFFLYEMDKPYPQLCTNRAAPDQPVCGAEVYADDRARPHHSMHCFYLGILHHHVLKVWGMQEKAADGPGVTYNAVVNKPSNVELDRGRHHLQLEEWKPLVALPKATLVYLCFEKGLRFAGRSKNILVGRLREWRAQKKGTTSIDADPVPHLPSITSSIFDSTPYLLKSPQSSANLISHRTMEQIVSTQQQTLTHGLRESGSAYRTAPLPVNASPPLANVSEPSSIPPQPNWSTRPEQALSITTVGTAKASISKKSKGDSLTPEEIQDYWISAFKSTLLRLSKVHLYQILSTKSPNTSIKSENLKADILNEIQRLRKAEQVIDTNDKPVQHAARSTAPASASHSSITRGGANTNNSISMGPNFHEDFSFDEEFETFGGMDLDNELSDWPKAGPRKDTVKSDRSPAKPQKETCVLGKEKIADIKLDMARTIVPSWVPRGPKNPGSTKQGKLHADQWRSFCTINLVITLVRLWGSEPKDSRERLMLTNFLHLVSAVKYASLRVVTEESIIAYEFNIRAYLWTLLELYPGTELVPNQHMALHFGDQLRRFGPTHGWRCFAFERFNYLLQQVQTNTIENQMEKTMFNSFCIMQRLRPLFDPSQLPNDLHPIAVSFHKTYDRDTRGTFMSEDFGQDIKDSNPADGKLQQLPTDTFALLRDWYEWNNQASKEISRHVYFCNTTSSHVIYKTAKQSESDSHVMFRKSQETAWHAGSIASIFQHQLNGVETTFFVVHPYIPAKLETIHPDVFQPAHEFSFVAGQLFKVEGHFQSTLVSVAQVIGHFAYAKTDYCDATGSTLFQALPLEKTDWRIICKSEIQNCRNSECDFGVEEVVVEVVCDGVFDSHRRGRIGALP</sequence>
<reference evidence="3" key="1">
    <citation type="journal article" date="2012" name="Proc. Natl. Acad. Sci. U.S.A.">
        <title>Genome sequence of the button mushroom Agaricus bisporus reveals mechanisms governing adaptation to a humic-rich ecological niche.</title>
        <authorList>
            <person name="Morin E."/>
            <person name="Kohler A."/>
            <person name="Baker A.R."/>
            <person name="Foulongne-Oriol M."/>
            <person name="Lombard V."/>
            <person name="Nagy L.G."/>
            <person name="Ohm R.A."/>
            <person name="Patyshakuliyeva A."/>
            <person name="Brun A."/>
            <person name="Aerts A.L."/>
            <person name="Bailey A.M."/>
            <person name="Billette C."/>
            <person name="Coutinho P.M."/>
            <person name="Deakin G."/>
            <person name="Doddapaneni H."/>
            <person name="Floudas D."/>
            <person name="Grimwood J."/>
            <person name="Hilden K."/>
            <person name="Kuees U."/>
            <person name="LaButti K.M."/>
            <person name="Lapidus A."/>
            <person name="Lindquist E.A."/>
            <person name="Lucas S.M."/>
            <person name="Murat C."/>
            <person name="Riley R.W."/>
            <person name="Salamov A.A."/>
            <person name="Schmutz J."/>
            <person name="Subramanian V."/>
            <person name="Woesten H.A.B."/>
            <person name="Xu J."/>
            <person name="Eastwood D.C."/>
            <person name="Foster G.D."/>
            <person name="Sonnenberg A.S."/>
            <person name="Cullen D."/>
            <person name="de Vries R.P."/>
            <person name="Lundell T."/>
            <person name="Hibbett D.S."/>
            <person name="Henrissat B."/>
            <person name="Burton K.S."/>
            <person name="Kerrigan R.W."/>
            <person name="Challen M.P."/>
            <person name="Grigoriev I.V."/>
            <person name="Martin F."/>
        </authorList>
    </citation>
    <scope>NUCLEOTIDE SEQUENCE [LARGE SCALE GENOMIC DNA]</scope>
    <source>
        <strain evidence="3">JB137-S8 / ATCC MYA-4627 / FGSC 10392</strain>
    </source>
</reference>
<dbReference type="HOGENOM" id="CLU_002101_0_0_1"/>
<gene>
    <name evidence="2" type="ORF">AGABI1DRAFT_95344</name>
</gene>
<feature type="region of interest" description="Disordered" evidence="1">
    <location>
        <begin position="606"/>
        <end position="632"/>
    </location>
</feature>
<dbReference type="Proteomes" id="UP000008493">
    <property type="component" value="Unassembled WGS sequence"/>
</dbReference>
<dbReference type="PANTHER" id="PTHR46579">
    <property type="entry name" value="F5/8 TYPE C DOMAIN-CONTAINING PROTEIN-RELATED"/>
    <property type="match status" value="1"/>
</dbReference>
<dbReference type="KEGG" id="abp:AGABI1DRAFT95344"/>
<dbReference type="OMA" id="DIEYATH"/>